<accession>A0ACC3ATV1</accession>
<proteinExistence type="predicted"/>
<dbReference type="EMBL" id="JAOPJF010000066">
    <property type="protein sequence ID" value="KAK1141274.1"/>
    <property type="molecule type" value="Genomic_DNA"/>
</dbReference>
<dbReference type="Proteomes" id="UP001177260">
    <property type="component" value="Unassembled WGS sequence"/>
</dbReference>
<comment type="caution">
    <text evidence="1">The sequence shown here is derived from an EMBL/GenBank/DDBJ whole genome shotgun (WGS) entry which is preliminary data.</text>
</comment>
<reference evidence="1 2" key="1">
    <citation type="journal article" date="2023" name="ACS Omega">
        <title>Identification of the Neoaspergillic Acid Biosynthesis Gene Cluster by Establishing an In Vitro CRISPR-Ribonucleoprotein Genetic System in Aspergillus melleus.</title>
        <authorList>
            <person name="Yuan B."/>
            <person name="Grau M.F."/>
            <person name="Murata R.M."/>
            <person name="Torok T."/>
            <person name="Venkateswaran K."/>
            <person name="Stajich J.E."/>
            <person name="Wang C.C.C."/>
        </authorList>
    </citation>
    <scope>NUCLEOTIDE SEQUENCE [LARGE SCALE GENOMIC DNA]</scope>
    <source>
        <strain evidence="1 2">IMV 1140</strain>
    </source>
</reference>
<sequence>MTSREDSVLAARNPSLTDENDWEEFSLAEVRVLVPGKSRYANLLAASEDNPVQVTGTLEEVEEEQEKLVLDPDYLTKRIVLENVTHYAYGQHNDGEVGFWVAGRAGWFSISPARGYRPMFNDVVEAIDLFYFLADRHQSKRRKGKNWNPSVEYLCEEYVNHTHGICEDADDSAEVFYKHHTFLLSRMLKGEEGVQWTSTSIFEHLCEKFPESYEQIKAQQEPQQEEEDSADDANGEEVKKDKKSGKKTHSLDPTVVPKAQADTVYQVILDLKEAGHLAKRQLNLDLVASTLVEQYEVDSVEYAQDLIASRADIVLELMDEAKTSNFDWSRKAIYRELKSASEKNGLEHVALTPLRPRSTKDESPEEDSDDEKENENENEEDQPKQRKRRVRKSVLRPKSSIATKQTGKRTRNVATDQEDVSDNNMDTVEDFETPSKVRGHDLVRDPLSTRAKRRTRSILSDSGSTLFPKPPLQETLQSRNTSVSLADQDVSDAEMPNGDDVSSDTWTCQVRGCDKVIYKSSTKRGKELIQDHSLAHADDTKAKVDLVFSEQRLNIGLSVDHLLSHIQGMGTLSELPDLSGRADGMIETNGKHDTNGIGA</sequence>
<evidence type="ECO:0000313" key="2">
    <source>
        <dbReference type="Proteomes" id="UP001177260"/>
    </source>
</evidence>
<gene>
    <name evidence="1" type="ORF">N8T08_009177</name>
</gene>
<keyword evidence="2" id="KW-1185">Reference proteome</keyword>
<protein>
    <submittedName>
        <fullName evidence="1">Uncharacterized protein</fullName>
    </submittedName>
</protein>
<name>A0ACC3ATV1_9EURO</name>
<organism evidence="1 2">
    <name type="scientific">Aspergillus melleus</name>
    <dbReference type="NCBI Taxonomy" id="138277"/>
    <lineage>
        <taxon>Eukaryota</taxon>
        <taxon>Fungi</taxon>
        <taxon>Dikarya</taxon>
        <taxon>Ascomycota</taxon>
        <taxon>Pezizomycotina</taxon>
        <taxon>Eurotiomycetes</taxon>
        <taxon>Eurotiomycetidae</taxon>
        <taxon>Eurotiales</taxon>
        <taxon>Aspergillaceae</taxon>
        <taxon>Aspergillus</taxon>
        <taxon>Aspergillus subgen. Circumdati</taxon>
    </lineage>
</organism>
<evidence type="ECO:0000313" key="1">
    <source>
        <dbReference type="EMBL" id="KAK1141274.1"/>
    </source>
</evidence>